<proteinExistence type="inferred from homology"/>
<feature type="transmembrane region" description="Helical" evidence="6">
    <location>
        <begin position="20"/>
        <end position="42"/>
    </location>
</feature>
<dbReference type="GO" id="GO:0015031">
    <property type="term" value="P:protein transport"/>
    <property type="evidence" value="ECO:0007669"/>
    <property type="project" value="UniProtKB-KW"/>
</dbReference>
<dbReference type="InterPro" id="IPR016024">
    <property type="entry name" value="ARM-type_fold"/>
</dbReference>
<evidence type="ECO:0000256" key="4">
    <source>
        <dbReference type="PROSITE-ProRule" id="PRU00259"/>
    </source>
</evidence>
<dbReference type="PANTHER" id="PTHR23316">
    <property type="entry name" value="IMPORTIN ALPHA"/>
    <property type="match status" value="1"/>
</dbReference>
<dbReference type="AlphaFoldDB" id="A0A835HY31"/>
<sequence>MDDNALQLESTTQFRKLLSIVFVLIIMLFWVFLGLSGLRLTWALTNIIRTRREHRVVIDHGAVPIFVQLLGSRVMIGKPQPPFELTKPALPVLERLIHSNDEEVLTDACYALSYLSDGTNDKIQAVIEAGVCPRLVELLLKVDMLVHQNYDEYGRDGSVKSENFISFKLQGFLIRCQLGESELDWMSRQVKPLKHSSDLPPPETKDSSRQLVGVDSSGEGVKLTLEPSAGGEQTTLEADVVRPYLSWKESIHSRA</sequence>
<evidence type="ECO:0000256" key="6">
    <source>
        <dbReference type="SAM" id="Phobius"/>
    </source>
</evidence>
<evidence type="ECO:0000256" key="3">
    <source>
        <dbReference type="ARBA" id="ARBA00022927"/>
    </source>
</evidence>
<feature type="region of interest" description="Disordered" evidence="5">
    <location>
        <begin position="193"/>
        <end position="235"/>
    </location>
</feature>
<keyword evidence="6" id="KW-1133">Transmembrane helix</keyword>
<dbReference type="Gene3D" id="1.25.10.10">
    <property type="entry name" value="Leucine-rich Repeat Variant"/>
    <property type="match status" value="1"/>
</dbReference>
<dbReference type="SMART" id="SM00185">
    <property type="entry name" value="ARM"/>
    <property type="match status" value="2"/>
</dbReference>
<dbReference type="InterPro" id="IPR011989">
    <property type="entry name" value="ARM-like"/>
</dbReference>
<organism evidence="7 8">
    <name type="scientific">Coptis chinensis</name>
    <dbReference type="NCBI Taxonomy" id="261450"/>
    <lineage>
        <taxon>Eukaryota</taxon>
        <taxon>Viridiplantae</taxon>
        <taxon>Streptophyta</taxon>
        <taxon>Embryophyta</taxon>
        <taxon>Tracheophyta</taxon>
        <taxon>Spermatophyta</taxon>
        <taxon>Magnoliopsida</taxon>
        <taxon>Ranunculales</taxon>
        <taxon>Ranunculaceae</taxon>
        <taxon>Coptidoideae</taxon>
        <taxon>Coptis</taxon>
    </lineage>
</organism>
<gene>
    <name evidence="7" type="ORF">IFM89_012505</name>
</gene>
<evidence type="ECO:0008006" key="9">
    <source>
        <dbReference type="Google" id="ProtNLM"/>
    </source>
</evidence>
<dbReference type="Pfam" id="PF00514">
    <property type="entry name" value="Arm"/>
    <property type="match status" value="1"/>
</dbReference>
<dbReference type="OrthoDB" id="29145at2759"/>
<keyword evidence="6" id="KW-0472">Membrane</keyword>
<keyword evidence="3" id="KW-0653">Protein transport</keyword>
<evidence type="ECO:0000256" key="1">
    <source>
        <dbReference type="ARBA" id="ARBA00010394"/>
    </source>
</evidence>
<dbReference type="PROSITE" id="PS50176">
    <property type="entry name" value="ARM_REPEAT"/>
    <property type="match status" value="1"/>
</dbReference>
<reference evidence="7 8" key="1">
    <citation type="submission" date="2020-10" db="EMBL/GenBank/DDBJ databases">
        <title>The Coptis chinensis genome and diversification of protoberbering-type alkaloids.</title>
        <authorList>
            <person name="Wang B."/>
            <person name="Shu S."/>
            <person name="Song C."/>
            <person name="Liu Y."/>
        </authorList>
    </citation>
    <scope>NUCLEOTIDE SEQUENCE [LARGE SCALE GENOMIC DNA]</scope>
    <source>
        <strain evidence="7">HL-2020</strain>
        <tissue evidence="7">Leaf</tissue>
    </source>
</reference>
<comment type="caution">
    <text evidence="7">The sequence shown here is derived from an EMBL/GenBank/DDBJ whole genome shotgun (WGS) entry which is preliminary data.</text>
</comment>
<evidence type="ECO:0000256" key="2">
    <source>
        <dbReference type="ARBA" id="ARBA00022448"/>
    </source>
</evidence>
<keyword evidence="6" id="KW-0812">Transmembrane</keyword>
<name>A0A835HY31_9MAGN</name>
<evidence type="ECO:0000313" key="7">
    <source>
        <dbReference type="EMBL" id="KAF9609065.1"/>
    </source>
</evidence>
<dbReference type="SUPFAM" id="SSF48371">
    <property type="entry name" value="ARM repeat"/>
    <property type="match status" value="1"/>
</dbReference>
<dbReference type="Proteomes" id="UP000631114">
    <property type="component" value="Unassembled WGS sequence"/>
</dbReference>
<keyword evidence="2" id="KW-0813">Transport</keyword>
<accession>A0A835HY31</accession>
<keyword evidence="8" id="KW-1185">Reference proteome</keyword>
<dbReference type="EMBL" id="JADFTS010000004">
    <property type="protein sequence ID" value="KAF9609065.1"/>
    <property type="molecule type" value="Genomic_DNA"/>
</dbReference>
<comment type="similarity">
    <text evidence="1">Belongs to the importin alpha family.</text>
</comment>
<feature type="repeat" description="ARM" evidence="4">
    <location>
        <begin position="88"/>
        <end position="130"/>
    </location>
</feature>
<protein>
    <recommendedName>
        <fullName evidence="9">ARM repeat superfamily protein</fullName>
    </recommendedName>
</protein>
<evidence type="ECO:0000313" key="8">
    <source>
        <dbReference type="Proteomes" id="UP000631114"/>
    </source>
</evidence>
<evidence type="ECO:0000256" key="5">
    <source>
        <dbReference type="SAM" id="MobiDB-lite"/>
    </source>
</evidence>
<dbReference type="InterPro" id="IPR000225">
    <property type="entry name" value="Armadillo"/>
</dbReference>